<dbReference type="Proteomes" id="UP001549920">
    <property type="component" value="Unassembled WGS sequence"/>
</dbReference>
<protein>
    <recommendedName>
        <fullName evidence="1">Reverse transcriptase Ty1/copia-type domain-containing protein</fullName>
    </recommendedName>
</protein>
<dbReference type="InterPro" id="IPR013103">
    <property type="entry name" value="RVT_2"/>
</dbReference>
<comment type="caution">
    <text evidence="2">The sequence shown here is derived from an EMBL/GenBank/DDBJ whole genome shotgun (WGS) entry which is preliminary data.</text>
</comment>
<evidence type="ECO:0000259" key="1">
    <source>
        <dbReference type="Pfam" id="PF07727"/>
    </source>
</evidence>
<evidence type="ECO:0000313" key="2">
    <source>
        <dbReference type="EMBL" id="KAL0878679.1"/>
    </source>
</evidence>
<sequence length="102" mass="12066">MERVDREEWLKAMKNEIESLKENNVWTLCDLPPQRKALPYKWIFRIKRNPDGSIEKYKARLVVKGFRQKKGIDYDQTFSPVARMASVRALLSVCAKENMHLI</sequence>
<organism evidence="2 3">
    <name type="scientific">Loxostege sticticalis</name>
    <name type="common">Beet webworm moth</name>
    <dbReference type="NCBI Taxonomy" id="481309"/>
    <lineage>
        <taxon>Eukaryota</taxon>
        <taxon>Metazoa</taxon>
        <taxon>Ecdysozoa</taxon>
        <taxon>Arthropoda</taxon>
        <taxon>Hexapoda</taxon>
        <taxon>Insecta</taxon>
        <taxon>Pterygota</taxon>
        <taxon>Neoptera</taxon>
        <taxon>Endopterygota</taxon>
        <taxon>Lepidoptera</taxon>
        <taxon>Glossata</taxon>
        <taxon>Ditrysia</taxon>
        <taxon>Pyraloidea</taxon>
        <taxon>Crambidae</taxon>
        <taxon>Pyraustinae</taxon>
        <taxon>Loxostege</taxon>
    </lineage>
</organism>
<keyword evidence="3" id="KW-1185">Reference proteome</keyword>
<dbReference type="Pfam" id="PF07727">
    <property type="entry name" value="RVT_2"/>
    <property type="match status" value="1"/>
</dbReference>
<dbReference type="EMBL" id="JBEUOH010000015">
    <property type="protein sequence ID" value="KAL0878679.1"/>
    <property type="molecule type" value="Genomic_DNA"/>
</dbReference>
<name>A0ABR3HQ36_LOXSC</name>
<evidence type="ECO:0000313" key="3">
    <source>
        <dbReference type="Proteomes" id="UP001549920"/>
    </source>
</evidence>
<gene>
    <name evidence="2" type="ORF">ABMA27_003736</name>
</gene>
<proteinExistence type="predicted"/>
<accession>A0ABR3HQ36</accession>
<feature type="domain" description="Reverse transcriptase Ty1/copia-type" evidence="1">
    <location>
        <begin position="23"/>
        <end position="99"/>
    </location>
</feature>
<reference evidence="2 3" key="1">
    <citation type="submission" date="2024-06" db="EMBL/GenBank/DDBJ databases">
        <title>A chromosome-level genome assembly of beet webworm, Loxostege sticticalis.</title>
        <authorList>
            <person name="Zhang Y."/>
        </authorList>
    </citation>
    <scope>NUCLEOTIDE SEQUENCE [LARGE SCALE GENOMIC DNA]</scope>
    <source>
        <strain evidence="2">AQ026</strain>
        <tissue evidence="2">Whole body</tissue>
    </source>
</reference>